<dbReference type="Gene3D" id="1.10.10.10">
    <property type="entry name" value="Winged helix-like DNA-binding domain superfamily/Winged helix DNA-binding domain"/>
    <property type="match status" value="1"/>
</dbReference>
<evidence type="ECO:0000256" key="2">
    <source>
        <dbReference type="ARBA" id="ARBA00023125"/>
    </source>
</evidence>
<proteinExistence type="predicted"/>
<dbReference type="SMART" id="SM00344">
    <property type="entry name" value="HTH_ASNC"/>
    <property type="match status" value="1"/>
</dbReference>
<dbReference type="AlphaFoldDB" id="A0A1V9FWM0"/>
<gene>
    <name evidence="5" type="ORF">A3860_27375</name>
</gene>
<dbReference type="GO" id="GO:0043565">
    <property type="term" value="F:sequence-specific DNA binding"/>
    <property type="evidence" value="ECO:0007669"/>
    <property type="project" value="InterPro"/>
</dbReference>
<dbReference type="RefSeq" id="WP_081148688.1">
    <property type="nucleotide sequence ID" value="NZ_LVYD01000049.1"/>
</dbReference>
<dbReference type="Proteomes" id="UP000192796">
    <property type="component" value="Unassembled WGS sequence"/>
</dbReference>
<reference evidence="5 6" key="1">
    <citation type="submission" date="2016-03" db="EMBL/GenBank/DDBJ databases">
        <title>Niastella vici sp. nov., isolated from farmland soil.</title>
        <authorList>
            <person name="Chen L."/>
            <person name="Wang D."/>
            <person name="Yang S."/>
            <person name="Wang G."/>
        </authorList>
    </citation>
    <scope>NUCLEOTIDE SEQUENCE [LARGE SCALE GENOMIC DNA]</scope>
    <source>
        <strain evidence="5 6">DJ57</strain>
    </source>
</reference>
<dbReference type="InterPro" id="IPR019888">
    <property type="entry name" value="Tscrpt_reg_AsnC-like"/>
</dbReference>
<dbReference type="InterPro" id="IPR019887">
    <property type="entry name" value="Tscrpt_reg_AsnC/Lrp_C"/>
</dbReference>
<dbReference type="InterPro" id="IPR000485">
    <property type="entry name" value="AsnC-type_HTH_dom"/>
</dbReference>
<keyword evidence="6" id="KW-1185">Reference proteome</keyword>
<evidence type="ECO:0000256" key="3">
    <source>
        <dbReference type="ARBA" id="ARBA00023163"/>
    </source>
</evidence>
<evidence type="ECO:0000256" key="1">
    <source>
        <dbReference type="ARBA" id="ARBA00023015"/>
    </source>
</evidence>
<sequence length="148" mass="16901">MDRYDSKILQLLVENARITGADIARKINLSLPAVTERLRKLDKSGYIDKYTIQVNRKQIDLQLLAFIQVWIDHTKAGSVKENIVALNEVLECHHVAGDYDLLLKVLVKDTAALEELLVKKIKNIKAVTRTNTTIILNTYKEEVNVKNF</sequence>
<dbReference type="Gene3D" id="3.30.70.920">
    <property type="match status" value="1"/>
</dbReference>
<name>A0A1V9FWM0_9BACT</name>
<evidence type="ECO:0000313" key="6">
    <source>
        <dbReference type="Proteomes" id="UP000192796"/>
    </source>
</evidence>
<feature type="domain" description="HTH asnC-type" evidence="4">
    <location>
        <begin position="1"/>
        <end position="62"/>
    </location>
</feature>
<protein>
    <submittedName>
        <fullName evidence="5">Transcriptional regulator</fullName>
    </submittedName>
</protein>
<organism evidence="5 6">
    <name type="scientific">Niastella vici</name>
    <dbReference type="NCBI Taxonomy" id="1703345"/>
    <lineage>
        <taxon>Bacteria</taxon>
        <taxon>Pseudomonadati</taxon>
        <taxon>Bacteroidota</taxon>
        <taxon>Chitinophagia</taxon>
        <taxon>Chitinophagales</taxon>
        <taxon>Chitinophagaceae</taxon>
        <taxon>Niastella</taxon>
    </lineage>
</organism>
<dbReference type="InterPro" id="IPR019885">
    <property type="entry name" value="Tscrpt_reg_HTH_AsnC-type_CS"/>
</dbReference>
<dbReference type="PANTHER" id="PTHR30154">
    <property type="entry name" value="LEUCINE-RESPONSIVE REGULATORY PROTEIN"/>
    <property type="match status" value="1"/>
</dbReference>
<dbReference type="SUPFAM" id="SSF46785">
    <property type="entry name" value="Winged helix' DNA-binding domain"/>
    <property type="match status" value="1"/>
</dbReference>
<dbReference type="PROSITE" id="PS00519">
    <property type="entry name" value="HTH_ASNC_1"/>
    <property type="match status" value="1"/>
</dbReference>
<comment type="caution">
    <text evidence="5">The sequence shown here is derived from an EMBL/GenBank/DDBJ whole genome shotgun (WGS) entry which is preliminary data.</text>
</comment>
<dbReference type="STRING" id="1703345.A3860_27375"/>
<evidence type="ECO:0000259" key="4">
    <source>
        <dbReference type="PROSITE" id="PS50956"/>
    </source>
</evidence>
<dbReference type="InterPro" id="IPR011008">
    <property type="entry name" value="Dimeric_a/b-barrel"/>
</dbReference>
<keyword evidence="3" id="KW-0804">Transcription</keyword>
<keyword evidence="2" id="KW-0238">DNA-binding</keyword>
<dbReference type="GO" id="GO:0043200">
    <property type="term" value="P:response to amino acid"/>
    <property type="evidence" value="ECO:0007669"/>
    <property type="project" value="TreeGrafter"/>
</dbReference>
<dbReference type="Pfam" id="PF13412">
    <property type="entry name" value="HTH_24"/>
    <property type="match status" value="1"/>
</dbReference>
<dbReference type="PANTHER" id="PTHR30154:SF34">
    <property type="entry name" value="TRANSCRIPTIONAL REGULATOR AZLB"/>
    <property type="match status" value="1"/>
</dbReference>
<dbReference type="SUPFAM" id="SSF54909">
    <property type="entry name" value="Dimeric alpha+beta barrel"/>
    <property type="match status" value="1"/>
</dbReference>
<keyword evidence="1" id="KW-0805">Transcription regulation</keyword>
<dbReference type="GO" id="GO:0006355">
    <property type="term" value="P:regulation of DNA-templated transcription"/>
    <property type="evidence" value="ECO:0007669"/>
    <property type="project" value="UniProtKB-ARBA"/>
</dbReference>
<dbReference type="EMBL" id="LVYD01000049">
    <property type="protein sequence ID" value="OQP62733.1"/>
    <property type="molecule type" value="Genomic_DNA"/>
</dbReference>
<dbReference type="InterPro" id="IPR011991">
    <property type="entry name" value="ArsR-like_HTH"/>
</dbReference>
<dbReference type="InterPro" id="IPR036388">
    <property type="entry name" value="WH-like_DNA-bd_sf"/>
</dbReference>
<dbReference type="PROSITE" id="PS50956">
    <property type="entry name" value="HTH_ASNC_2"/>
    <property type="match status" value="1"/>
</dbReference>
<dbReference type="OrthoDB" id="9800326at2"/>
<dbReference type="GO" id="GO:0005829">
    <property type="term" value="C:cytosol"/>
    <property type="evidence" value="ECO:0007669"/>
    <property type="project" value="TreeGrafter"/>
</dbReference>
<dbReference type="PRINTS" id="PR00033">
    <property type="entry name" value="HTHASNC"/>
</dbReference>
<evidence type="ECO:0000313" key="5">
    <source>
        <dbReference type="EMBL" id="OQP62733.1"/>
    </source>
</evidence>
<dbReference type="CDD" id="cd00090">
    <property type="entry name" value="HTH_ARSR"/>
    <property type="match status" value="1"/>
</dbReference>
<dbReference type="Pfam" id="PF01037">
    <property type="entry name" value="AsnC_trans_reg"/>
    <property type="match status" value="1"/>
</dbReference>
<dbReference type="InterPro" id="IPR036390">
    <property type="entry name" value="WH_DNA-bd_sf"/>
</dbReference>
<accession>A0A1V9FWM0</accession>